<evidence type="ECO:0008006" key="3">
    <source>
        <dbReference type="Google" id="ProtNLM"/>
    </source>
</evidence>
<dbReference type="Proteomes" id="UP000839598">
    <property type="component" value="Unassembled WGS sequence"/>
</dbReference>
<reference evidence="2" key="1">
    <citation type="submission" date="2018-06" db="EMBL/GenBank/DDBJ databases">
        <authorList>
            <person name="Ashton P.M."/>
            <person name="Dallman T."/>
            <person name="Nair S."/>
            <person name="De Pinna E."/>
            <person name="Peters T."/>
            <person name="Grant K."/>
        </authorList>
    </citation>
    <scope>NUCLEOTIDE SEQUENCE [LARGE SCALE GENOMIC DNA]</scope>
    <source>
        <strain evidence="2">275803</strain>
    </source>
</reference>
<protein>
    <recommendedName>
        <fullName evidence="3">Fimbrial protein</fullName>
    </recommendedName>
</protein>
<gene>
    <name evidence="2" type="ORF">DN310_25430</name>
</gene>
<name>A0A5Y3MY64_SALER</name>
<accession>A0A5Y3MY64</accession>
<dbReference type="EMBL" id="AAIVAV010000053">
    <property type="protein sequence ID" value="ECI4012544.1"/>
    <property type="molecule type" value="Genomic_DNA"/>
</dbReference>
<evidence type="ECO:0000313" key="2">
    <source>
        <dbReference type="EMBL" id="ECI4012544.1"/>
    </source>
</evidence>
<keyword evidence="1" id="KW-0732">Signal</keyword>
<evidence type="ECO:0000256" key="1">
    <source>
        <dbReference type="SAM" id="SignalP"/>
    </source>
</evidence>
<proteinExistence type="predicted"/>
<feature type="signal peptide" evidence="1">
    <location>
        <begin position="1"/>
        <end position="24"/>
    </location>
</feature>
<sequence length="151" mass="16302">MKRMQRILRVPLLVVALTPGPGHSAEPVAPRFPDTELPAPAQEGDVMSRQGQVYVSGTLLVSPCVLSDWAAEIQGQSWMRRDVRQVTLALEGCGDGTVNAGRQQNAPMSVRGHWGDGGTASFPLRLHDGMNWLTLPVPAGGSLMPLEMTYE</sequence>
<organism evidence="2">
    <name type="scientific">Salmonella enterica subsp. salamae</name>
    <dbReference type="NCBI Taxonomy" id="59202"/>
    <lineage>
        <taxon>Bacteria</taxon>
        <taxon>Pseudomonadati</taxon>
        <taxon>Pseudomonadota</taxon>
        <taxon>Gammaproteobacteria</taxon>
        <taxon>Enterobacterales</taxon>
        <taxon>Enterobacteriaceae</taxon>
        <taxon>Salmonella</taxon>
    </lineage>
</organism>
<comment type="caution">
    <text evidence="2">The sequence shown here is derived from an EMBL/GenBank/DDBJ whole genome shotgun (WGS) entry which is preliminary data.</text>
</comment>
<feature type="chain" id="PRO_5025007462" description="Fimbrial protein" evidence="1">
    <location>
        <begin position="25"/>
        <end position="151"/>
    </location>
</feature>
<dbReference type="AlphaFoldDB" id="A0A5Y3MY64"/>